<dbReference type="AlphaFoldDB" id="A0A0F8ZJD5"/>
<accession>A0A0F8ZJD5</accession>
<feature type="non-terminal residue" evidence="1">
    <location>
        <position position="104"/>
    </location>
</feature>
<gene>
    <name evidence="1" type="ORF">LCGC14_3028100</name>
</gene>
<comment type="caution">
    <text evidence="1">The sequence shown here is derived from an EMBL/GenBank/DDBJ whole genome shotgun (WGS) entry which is preliminary data.</text>
</comment>
<proteinExistence type="predicted"/>
<reference evidence="1" key="1">
    <citation type="journal article" date="2015" name="Nature">
        <title>Complex archaea that bridge the gap between prokaryotes and eukaryotes.</title>
        <authorList>
            <person name="Spang A."/>
            <person name="Saw J.H."/>
            <person name="Jorgensen S.L."/>
            <person name="Zaremba-Niedzwiedzka K."/>
            <person name="Martijn J."/>
            <person name="Lind A.E."/>
            <person name="van Eijk R."/>
            <person name="Schleper C."/>
            <person name="Guy L."/>
            <person name="Ettema T.J."/>
        </authorList>
    </citation>
    <scope>NUCLEOTIDE SEQUENCE</scope>
</reference>
<name>A0A0F8ZJD5_9ZZZZ</name>
<protein>
    <submittedName>
        <fullName evidence="1">Uncharacterized protein</fullName>
    </submittedName>
</protein>
<sequence>MADKQQIATAQANGSSTGIEISRFAHIGESHLRTLFVGGTFDSAIVKYQLSPDSTDGVDGNWFDVADADAITAAKVINVEHRAMWHRINVASGLGSEAIDAWVV</sequence>
<organism evidence="1">
    <name type="scientific">marine sediment metagenome</name>
    <dbReference type="NCBI Taxonomy" id="412755"/>
    <lineage>
        <taxon>unclassified sequences</taxon>
        <taxon>metagenomes</taxon>
        <taxon>ecological metagenomes</taxon>
    </lineage>
</organism>
<dbReference type="EMBL" id="LAZR01063156">
    <property type="protein sequence ID" value="KKK60066.1"/>
    <property type="molecule type" value="Genomic_DNA"/>
</dbReference>
<evidence type="ECO:0000313" key="1">
    <source>
        <dbReference type="EMBL" id="KKK60066.1"/>
    </source>
</evidence>